<evidence type="ECO:0000313" key="4">
    <source>
        <dbReference type="Proteomes" id="UP001054889"/>
    </source>
</evidence>
<dbReference type="InterPro" id="IPR006868">
    <property type="entry name" value="DUF630"/>
</dbReference>
<dbReference type="Proteomes" id="UP001054889">
    <property type="component" value="Unassembled WGS sequence"/>
</dbReference>
<evidence type="ECO:0000313" key="3">
    <source>
        <dbReference type="EMBL" id="GJM88486.1"/>
    </source>
</evidence>
<reference evidence="3" key="1">
    <citation type="journal article" date="2018" name="DNA Res.">
        <title>Multiple hybrid de novo genome assembly of finger millet, an orphan allotetraploid crop.</title>
        <authorList>
            <person name="Hatakeyama M."/>
            <person name="Aluri S."/>
            <person name="Balachadran M.T."/>
            <person name="Sivarajan S.R."/>
            <person name="Patrignani A."/>
            <person name="Gruter S."/>
            <person name="Poveda L."/>
            <person name="Shimizu-Inatsugi R."/>
            <person name="Baeten J."/>
            <person name="Francoijs K.J."/>
            <person name="Nataraja K.N."/>
            <person name="Reddy Y.A.N."/>
            <person name="Phadnis S."/>
            <person name="Ravikumar R.L."/>
            <person name="Schlapbach R."/>
            <person name="Sreeman S.M."/>
            <person name="Shimizu K.K."/>
        </authorList>
    </citation>
    <scope>NUCLEOTIDE SEQUENCE</scope>
</reference>
<organism evidence="3 4">
    <name type="scientific">Eleusine coracana subsp. coracana</name>
    <dbReference type="NCBI Taxonomy" id="191504"/>
    <lineage>
        <taxon>Eukaryota</taxon>
        <taxon>Viridiplantae</taxon>
        <taxon>Streptophyta</taxon>
        <taxon>Embryophyta</taxon>
        <taxon>Tracheophyta</taxon>
        <taxon>Spermatophyta</taxon>
        <taxon>Magnoliopsida</taxon>
        <taxon>Liliopsida</taxon>
        <taxon>Poales</taxon>
        <taxon>Poaceae</taxon>
        <taxon>PACMAD clade</taxon>
        <taxon>Chloridoideae</taxon>
        <taxon>Cynodonteae</taxon>
        <taxon>Eleusininae</taxon>
        <taxon>Eleusine</taxon>
    </lineage>
</organism>
<accession>A0AAV5BPX4</accession>
<gene>
    <name evidence="3" type="primary">ga04557</name>
    <name evidence="3" type="ORF">PR202_ga04557</name>
</gene>
<evidence type="ECO:0000259" key="2">
    <source>
        <dbReference type="Pfam" id="PF04783"/>
    </source>
</evidence>
<protein>
    <recommendedName>
        <fullName evidence="2">DUF630 domain-containing protein</fullName>
    </recommendedName>
</protein>
<dbReference type="AlphaFoldDB" id="A0AAV5BPX4"/>
<feature type="domain" description="DUF630" evidence="2">
    <location>
        <begin position="1"/>
        <end position="51"/>
    </location>
</feature>
<dbReference type="EMBL" id="BQKI01000002">
    <property type="protein sequence ID" value="GJM88486.1"/>
    <property type="molecule type" value="Genomic_DNA"/>
</dbReference>
<dbReference type="PANTHER" id="PTHR21450">
    <property type="entry name" value="PROTEIN ALTERED PHOSPHATE STARVATION RESPONSE 1"/>
    <property type="match status" value="1"/>
</dbReference>
<evidence type="ECO:0000256" key="1">
    <source>
        <dbReference type="SAM" id="MobiDB-lite"/>
    </source>
</evidence>
<dbReference type="Pfam" id="PF04783">
    <property type="entry name" value="DUF630"/>
    <property type="match status" value="1"/>
</dbReference>
<feature type="compositionally biased region" description="Basic residues" evidence="1">
    <location>
        <begin position="293"/>
        <end position="312"/>
    </location>
</feature>
<feature type="region of interest" description="Disordered" evidence="1">
    <location>
        <begin position="122"/>
        <end position="327"/>
    </location>
</feature>
<keyword evidence="4" id="KW-1185">Reference proteome</keyword>
<proteinExistence type="predicted"/>
<feature type="compositionally biased region" description="Pro residues" evidence="1">
    <location>
        <begin position="187"/>
        <end position="213"/>
    </location>
</feature>
<name>A0AAV5BPX4_ELECO</name>
<reference evidence="3" key="2">
    <citation type="submission" date="2021-12" db="EMBL/GenBank/DDBJ databases">
        <title>Resequencing data analysis of finger millet.</title>
        <authorList>
            <person name="Hatakeyama M."/>
            <person name="Aluri S."/>
            <person name="Balachadran M.T."/>
            <person name="Sivarajan S.R."/>
            <person name="Poveda L."/>
            <person name="Shimizu-Inatsugi R."/>
            <person name="Schlapbach R."/>
            <person name="Sreeman S.M."/>
            <person name="Shimizu K.K."/>
        </authorList>
    </citation>
    <scope>NUCLEOTIDE SEQUENCE</scope>
</reference>
<comment type="caution">
    <text evidence="3">The sequence shown here is derived from an EMBL/GenBank/DDBJ whole genome shotgun (WGS) entry which is preliminary data.</text>
</comment>
<dbReference type="PANTHER" id="PTHR21450:SF7">
    <property type="entry name" value="DNA LIGASE (DUF630 AND DUF632)"/>
    <property type="match status" value="1"/>
</dbReference>
<feature type="compositionally biased region" description="Pro residues" evidence="1">
    <location>
        <begin position="251"/>
        <end position="267"/>
    </location>
</feature>
<feature type="compositionally biased region" description="Acidic residues" evidence="1">
    <location>
        <begin position="235"/>
        <end position="244"/>
    </location>
</feature>
<sequence length="356" mass="37519">MGCAQSRIENEEAVARCKERRQWMKAAVAARNAFAAAHSAYAFSLRDTGAAPLGVRARGGRAAADAAGGGGGGGARWGRRVGRDGRGCCGGGSRGRIGGGGRAHNAAAAAAGFAPPSAAPLFSPSPPAKIHRSISMPMPPSTAAKGPSVLHSDSIREEDVEDVEKEEEEEEDGQLEVRRRRLRHQPPMQPPVSPPPPETPVTPQPPPPPPPEPKSGIDTWDYFFSMDEGMASIGPDDDEIIPEPEGEKYAPPSPPRPPPSPPPPAPVPLSEEFDEEPRTPEMVPPTSTLPPKPPKHSSKKKKGKGKMKAAHHQHTESAPPITLVGGGKAGKVAPALKCRVYRVTSFGFLQKSMRGS</sequence>
<feature type="compositionally biased region" description="Acidic residues" evidence="1">
    <location>
        <begin position="156"/>
        <end position="174"/>
    </location>
</feature>